<dbReference type="AlphaFoldDB" id="A0A7X6M270"/>
<comment type="caution">
    <text evidence="2">The sequence shown here is derived from an EMBL/GenBank/DDBJ whole genome shotgun (WGS) entry which is preliminary data.</text>
</comment>
<sequence length="78" mass="8292">MKATGDWVELAGTLITMYGLWFAAEAESTAQQALSELRASTRLDAATDLSIALFGIATTAVGIVLGMVAVGRFSWLPW</sequence>
<evidence type="ECO:0000256" key="1">
    <source>
        <dbReference type="SAM" id="Phobius"/>
    </source>
</evidence>
<protein>
    <submittedName>
        <fullName evidence="2">Uncharacterized protein</fullName>
    </submittedName>
</protein>
<dbReference type="Proteomes" id="UP000523447">
    <property type="component" value="Unassembled WGS sequence"/>
</dbReference>
<keyword evidence="3" id="KW-1185">Reference proteome</keyword>
<evidence type="ECO:0000313" key="2">
    <source>
        <dbReference type="EMBL" id="NKY88929.1"/>
    </source>
</evidence>
<name>A0A7X6M270_9NOCA</name>
<evidence type="ECO:0000313" key="3">
    <source>
        <dbReference type="Proteomes" id="UP000523447"/>
    </source>
</evidence>
<keyword evidence="1" id="KW-1133">Transmembrane helix</keyword>
<keyword evidence="1" id="KW-0812">Transmembrane</keyword>
<feature type="transmembrane region" description="Helical" evidence="1">
    <location>
        <begin position="50"/>
        <end position="70"/>
    </location>
</feature>
<accession>A0A7X6M270</accession>
<keyword evidence="1" id="KW-0472">Membrane</keyword>
<proteinExistence type="predicted"/>
<dbReference type="EMBL" id="JAAXPE010000037">
    <property type="protein sequence ID" value="NKY88929.1"/>
    <property type="molecule type" value="Genomic_DNA"/>
</dbReference>
<organism evidence="2 3">
    <name type="scientific">Nocardia veterana</name>
    <dbReference type="NCBI Taxonomy" id="132249"/>
    <lineage>
        <taxon>Bacteria</taxon>
        <taxon>Bacillati</taxon>
        <taxon>Actinomycetota</taxon>
        <taxon>Actinomycetes</taxon>
        <taxon>Mycobacteriales</taxon>
        <taxon>Nocardiaceae</taxon>
        <taxon>Nocardia</taxon>
    </lineage>
</organism>
<dbReference type="RefSeq" id="WP_040715393.1">
    <property type="nucleotide sequence ID" value="NZ_CAWPHS010000031.1"/>
</dbReference>
<reference evidence="2 3" key="1">
    <citation type="submission" date="2020-04" db="EMBL/GenBank/DDBJ databases">
        <title>MicrobeNet Type strains.</title>
        <authorList>
            <person name="Nicholson A.C."/>
        </authorList>
    </citation>
    <scope>NUCLEOTIDE SEQUENCE [LARGE SCALE GENOMIC DNA]</scope>
    <source>
        <strain evidence="2 3">DSM 44445</strain>
    </source>
</reference>
<gene>
    <name evidence="2" type="ORF">HGA07_25355</name>
</gene>